<evidence type="ECO:0000313" key="3">
    <source>
        <dbReference type="EMBL" id="CAL1353790.1"/>
    </source>
</evidence>
<dbReference type="EMBL" id="OZ034813">
    <property type="protein sequence ID" value="CAL1353790.1"/>
    <property type="molecule type" value="Genomic_DNA"/>
</dbReference>
<feature type="domain" description="Retrovirus-related Pol polyprotein from transposon TNT 1-94-like beta-barrel" evidence="2">
    <location>
        <begin position="48"/>
        <end position="92"/>
    </location>
</feature>
<gene>
    <name evidence="3" type="ORF">LTRI10_LOCUS1662</name>
</gene>
<dbReference type="Pfam" id="PF22936">
    <property type="entry name" value="Pol_BBD"/>
    <property type="match status" value="1"/>
</dbReference>
<accession>A0AAV2CBJ9</accession>
<reference evidence="3 4" key="1">
    <citation type="submission" date="2024-04" db="EMBL/GenBank/DDBJ databases">
        <authorList>
            <person name="Fracassetti M."/>
        </authorList>
    </citation>
    <scope>NUCLEOTIDE SEQUENCE [LARGE SCALE GENOMIC DNA]</scope>
</reference>
<evidence type="ECO:0000313" key="4">
    <source>
        <dbReference type="Proteomes" id="UP001497516"/>
    </source>
</evidence>
<dbReference type="InterPro" id="IPR054722">
    <property type="entry name" value="PolX-like_BBD"/>
</dbReference>
<organism evidence="3 4">
    <name type="scientific">Linum trigynum</name>
    <dbReference type="NCBI Taxonomy" id="586398"/>
    <lineage>
        <taxon>Eukaryota</taxon>
        <taxon>Viridiplantae</taxon>
        <taxon>Streptophyta</taxon>
        <taxon>Embryophyta</taxon>
        <taxon>Tracheophyta</taxon>
        <taxon>Spermatophyta</taxon>
        <taxon>Magnoliopsida</taxon>
        <taxon>eudicotyledons</taxon>
        <taxon>Gunneridae</taxon>
        <taxon>Pentapetalae</taxon>
        <taxon>rosids</taxon>
        <taxon>fabids</taxon>
        <taxon>Malpighiales</taxon>
        <taxon>Linaceae</taxon>
        <taxon>Linum</taxon>
    </lineage>
</organism>
<keyword evidence="4" id="KW-1185">Reference proteome</keyword>
<name>A0AAV2CBJ9_9ROSI</name>
<proteinExistence type="predicted"/>
<evidence type="ECO:0000259" key="2">
    <source>
        <dbReference type="Pfam" id="PF22936"/>
    </source>
</evidence>
<evidence type="ECO:0000256" key="1">
    <source>
        <dbReference type="SAM" id="MobiDB-lite"/>
    </source>
</evidence>
<protein>
    <recommendedName>
        <fullName evidence="2">Retrovirus-related Pol polyprotein from transposon TNT 1-94-like beta-barrel domain-containing protein</fullName>
    </recommendedName>
</protein>
<feature type="region of interest" description="Disordered" evidence="1">
    <location>
        <begin position="1"/>
        <end position="20"/>
    </location>
</feature>
<sequence length="108" mass="12267">MKASWSDYDSEPEASKSDEEAYMATEITKSQEKFALHSQQPDLDDRKWYTDSGCSHHISGKKSLFTSLKPMNGGKVLFVDNVHGKIIGRVTIGQQPLSSFRMFYWLMG</sequence>
<dbReference type="Proteomes" id="UP001497516">
    <property type="component" value="Chromosome 1"/>
</dbReference>
<dbReference type="AlphaFoldDB" id="A0AAV2CBJ9"/>